<organism evidence="1 2">
    <name type="scientific">Pseudogulbenkiania ferrooxidans EGD-HP2</name>
    <dbReference type="NCBI Taxonomy" id="1388764"/>
    <lineage>
        <taxon>Bacteria</taxon>
        <taxon>Pseudomonadati</taxon>
        <taxon>Pseudomonadota</taxon>
        <taxon>Betaproteobacteria</taxon>
        <taxon>Neisseriales</taxon>
        <taxon>Chromobacteriaceae</taxon>
        <taxon>Pseudogulbenkiania</taxon>
    </lineage>
</organism>
<name>A0ABP2XQV6_9NEIS</name>
<proteinExistence type="predicted"/>
<dbReference type="EMBL" id="AVPH01000160">
    <property type="protein sequence ID" value="ERE10365.1"/>
    <property type="molecule type" value="Genomic_DNA"/>
</dbReference>
<sequence>MFKGYLALLVLAGNSKPVPISFIIPAMPVEAILSCLQTGPKTAAAPCRAKHGQVRRPEGLDG</sequence>
<protein>
    <recommendedName>
        <fullName evidence="3">Transposase</fullName>
    </recommendedName>
</protein>
<reference evidence="1 2" key="1">
    <citation type="journal article" date="2013" name="Genome Announc.">
        <title>Genome Sequence of the Pigment-Producing Bacterium Pseudogulbenkiania ferrooxidans, Isolated from Loktak Lake.</title>
        <authorList>
            <person name="Puranik S."/>
            <person name="Talkal R."/>
            <person name="Qureshi A."/>
            <person name="Khardenavis A."/>
            <person name="Kapley A."/>
            <person name="Purohit H.J."/>
        </authorList>
    </citation>
    <scope>NUCLEOTIDE SEQUENCE [LARGE SCALE GENOMIC DNA]</scope>
    <source>
        <strain evidence="1 2">EGD-HP2</strain>
    </source>
</reference>
<comment type="caution">
    <text evidence="1">The sequence shown here is derived from an EMBL/GenBank/DDBJ whole genome shotgun (WGS) entry which is preliminary data.</text>
</comment>
<keyword evidence="2" id="KW-1185">Reference proteome</keyword>
<dbReference type="Proteomes" id="UP000016426">
    <property type="component" value="Unassembled WGS sequence"/>
</dbReference>
<evidence type="ECO:0000313" key="1">
    <source>
        <dbReference type="EMBL" id="ERE10365.1"/>
    </source>
</evidence>
<evidence type="ECO:0000313" key="2">
    <source>
        <dbReference type="Proteomes" id="UP000016426"/>
    </source>
</evidence>
<accession>A0ABP2XQV6</accession>
<evidence type="ECO:0008006" key="3">
    <source>
        <dbReference type="Google" id="ProtNLM"/>
    </source>
</evidence>
<gene>
    <name evidence="1" type="ORF">O166_23940</name>
</gene>